<keyword evidence="8" id="KW-1185">Reference proteome</keyword>
<reference evidence="7" key="1">
    <citation type="submission" date="2021-09" db="EMBL/GenBank/DDBJ databases">
        <authorList>
            <consortium name="AG Swart"/>
            <person name="Singh M."/>
            <person name="Singh A."/>
            <person name="Seah K."/>
            <person name="Emmerich C."/>
        </authorList>
    </citation>
    <scope>NUCLEOTIDE SEQUENCE</scope>
    <source>
        <strain evidence="7">ATCC30299</strain>
    </source>
</reference>
<dbReference type="GO" id="GO:0044183">
    <property type="term" value="F:protein folding chaperone"/>
    <property type="evidence" value="ECO:0007669"/>
    <property type="project" value="InterPro"/>
</dbReference>
<evidence type="ECO:0000256" key="2">
    <source>
        <dbReference type="ARBA" id="ARBA00022692"/>
    </source>
</evidence>
<dbReference type="Proteomes" id="UP001162131">
    <property type="component" value="Unassembled WGS sequence"/>
</dbReference>
<evidence type="ECO:0000256" key="3">
    <source>
        <dbReference type="ARBA" id="ARBA00022989"/>
    </source>
</evidence>
<evidence type="ECO:0000313" key="8">
    <source>
        <dbReference type="Proteomes" id="UP001162131"/>
    </source>
</evidence>
<evidence type="ECO:0000256" key="6">
    <source>
        <dbReference type="SAM" id="Phobius"/>
    </source>
</evidence>
<comment type="caution">
    <text evidence="7">The sequence shown here is derived from an EMBL/GenBank/DDBJ whole genome shotgun (WGS) entry which is preliminary data.</text>
</comment>
<name>A0AAU9IYW5_9CILI</name>
<dbReference type="EMBL" id="CAJZBQ010000021">
    <property type="protein sequence ID" value="CAG9318675.1"/>
    <property type="molecule type" value="Genomic_DNA"/>
</dbReference>
<gene>
    <name evidence="7" type="ORF">BSTOLATCC_MIC22045</name>
</gene>
<evidence type="ECO:0000313" key="7">
    <source>
        <dbReference type="EMBL" id="CAG9318675.1"/>
    </source>
</evidence>
<evidence type="ECO:0008006" key="9">
    <source>
        <dbReference type="Google" id="ProtNLM"/>
    </source>
</evidence>
<feature type="transmembrane region" description="Helical" evidence="6">
    <location>
        <begin position="29"/>
        <end position="62"/>
    </location>
</feature>
<evidence type="ECO:0000256" key="5">
    <source>
        <dbReference type="SAM" id="MobiDB-lite"/>
    </source>
</evidence>
<protein>
    <recommendedName>
        <fullName evidence="9">Protein Asterix</fullName>
    </recommendedName>
</protein>
<evidence type="ECO:0000256" key="1">
    <source>
        <dbReference type="ARBA" id="ARBA00004370"/>
    </source>
</evidence>
<accession>A0AAU9IYW5</accession>
<proteinExistence type="predicted"/>
<evidence type="ECO:0000256" key="4">
    <source>
        <dbReference type="ARBA" id="ARBA00023136"/>
    </source>
</evidence>
<comment type="subcellular location">
    <subcellularLocation>
        <location evidence="1">Membrane</location>
    </subcellularLocation>
</comment>
<keyword evidence="3 6" id="KW-1133">Transmembrane helix</keyword>
<sequence>MDQTQKEAPKKKKIFYSENEEPSESIREYFPFVALLLSMLGFYFRTIILSWIGIIFFLFSLTQISRENTSKAQLIAIFLLCAISLCANYANIFVAADHQSLVSL</sequence>
<feature type="region of interest" description="Disordered" evidence="5">
    <location>
        <begin position="1"/>
        <end position="24"/>
    </location>
</feature>
<keyword evidence="4 6" id="KW-0472">Membrane</keyword>
<dbReference type="GO" id="GO:0045048">
    <property type="term" value="P:protein insertion into ER membrane"/>
    <property type="evidence" value="ECO:0007669"/>
    <property type="project" value="InterPro"/>
</dbReference>
<dbReference type="AlphaFoldDB" id="A0AAU9IYW5"/>
<dbReference type="InterPro" id="IPR005351">
    <property type="entry name" value="ASTER"/>
</dbReference>
<feature type="transmembrane region" description="Helical" evidence="6">
    <location>
        <begin position="74"/>
        <end position="96"/>
    </location>
</feature>
<dbReference type="Pfam" id="PF03669">
    <property type="entry name" value="ASTER"/>
    <property type="match status" value="1"/>
</dbReference>
<organism evidence="7 8">
    <name type="scientific">Blepharisma stoltei</name>
    <dbReference type="NCBI Taxonomy" id="1481888"/>
    <lineage>
        <taxon>Eukaryota</taxon>
        <taxon>Sar</taxon>
        <taxon>Alveolata</taxon>
        <taxon>Ciliophora</taxon>
        <taxon>Postciliodesmatophora</taxon>
        <taxon>Heterotrichea</taxon>
        <taxon>Heterotrichida</taxon>
        <taxon>Blepharismidae</taxon>
        <taxon>Blepharisma</taxon>
    </lineage>
</organism>
<dbReference type="GO" id="GO:0005789">
    <property type="term" value="C:endoplasmic reticulum membrane"/>
    <property type="evidence" value="ECO:0007669"/>
    <property type="project" value="InterPro"/>
</dbReference>
<keyword evidence="2 6" id="KW-0812">Transmembrane</keyword>